<dbReference type="Gene3D" id="3.10.350.10">
    <property type="entry name" value="LysM domain"/>
    <property type="match status" value="1"/>
</dbReference>
<dbReference type="PROSITE" id="PS51782">
    <property type="entry name" value="LYSM"/>
    <property type="match status" value="1"/>
</dbReference>
<keyword evidence="1" id="KW-1133">Transmembrane helix</keyword>
<keyword evidence="1" id="KW-0472">Membrane</keyword>
<proteinExistence type="predicted"/>
<dbReference type="RefSeq" id="WP_154495905.1">
    <property type="nucleotide sequence ID" value="NZ_VUMU01000005.1"/>
</dbReference>
<name>A0A6L5YIN2_9FIRM</name>
<dbReference type="InterPro" id="IPR036779">
    <property type="entry name" value="LysM_dom_sf"/>
</dbReference>
<comment type="caution">
    <text evidence="3">The sequence shown here is derived from an EMBL/GenBank/DDBJ whole genome shotgun (WGS) entry which is preliminary data.</text>
</comment>
<feature type="transmembrane region" description="Helical" evidence="1">
    <location>
        <begin position="32"/>
        <end position="52"/>
    </location>
</feature>
<keyword evidence="1" id="KW-0812">Transmembrane</keyword>
<evidence type="ECO:0000259" key="2">
    <source>
        <dbReference type="PROSITE" id="PS51782"/>
    </source>
</evidence>
<reference evidence="3 4" key="1">
    <citation type="submission" date="2019-08" db="EMBL/GenBank/DDBJ databases">
        <title>In-depth cultivation of the pig gut microbiome towards novel bacterial diversity and tailored functional studies.</title>
        <authorList>
            <person name="Wylensek D."/>
            <person name="Hitch T.C.A."/>
            <person name="Clavel T."/>
        </authorList>
    </citation>
    <scope>NUCLEOTIDE SEQUENCE [LARGE SCALE GENOMIC DNA]</scope>
    <source>
        <strain evidence="3 4">WCA3-601-WT-6H</strain>
    </source>
</reference>
<dbReference type="InterPro" id="IPR018392">
    <property type="entry name" value="LysM"/>
</dbReference>
<organism evidence="3 4">
    <name type="scientific">Waltera intestinalis</name>
    <dbReference type="NCBI Taxonomy" id="2606635"/>
    <lineage>
        <taxon>Bacteria</taxon>
        <taxon>Bacillati</taxon>
        <taxon>Bacillota</taxon>
        <taxon>Clostridia</taxon>
        <taxon>Lachnospirales</taxon>
        <taxon>Lachnospiraceae</taxon>
        <taxon>Waltera</taxon>
    </lineage>
</organism>
<dbReference type="EMBL" id="VUMU01000005">
    <property type="protein sequence ID" value="MST57768.1"/>
    <property type="molecule type" value="Genomic_DNA"/>
</dbReference>
<gene>
    <name evidence="3" type="ORF">FYJ59_05855</name>
</gene>
<sequence length="131" mass="15697">MRVQKSVYYMTDRELRIYKRQLRRRRQLQRRIVTMLATICVIAFCAVSYHGIRSLASSGEDQLKFKYYTQVTVAYGETLWDLSDDYIDYDEYKDKKEYIAEVQSINHLTEEDSIRAGQTLIVPYYSYDFVK</sequence>
<keyword evidence="4" id="KW-1185">Reference proteome</keyword>
<dbReference type="Pfam" id="PF01476">
    <property type="entry name" value="LysM"/>
    <property type="match status" value="1"/>
</dbReference>
<feature type="domain" description="LysM" evidence="2">
    <location>
        <begin position="69"/>
        <end position="122"/>
    </location>
</feature>
<accession>A0A6L5YIN2</accession>
<protein>
    <submittedName>
        <fullName evidence="3">LysM peptidoglycan-binding domain-containing protein</fullName>
    </submittedName>
</protein>
<evidence type="ECO:0000313" key="4">
    <source>
        <dbReference type="Proteomes" id="UP000476055"/>
    </source>
</evidence>
<dbReference type="AlphaFoldDB" id="A0A6L5YIN2"/>
<evidence type="ECO:0000256" key="1">
    <source>
        <dbReference type="SAM" id="Phobius"/>
    </source>
</evidence>
<evidence type="ECO:0000313" key="3">
    <source>
        <dbReference type="EMBL" id="MST57768.1"/>
    </source>
</evidence>
<dbReference type="Proteomes" id="UP000476055">
    <property type="component" value="Unassembled WGS sequence"/>
</dbReference>
<dbReference type="CDD" id="cd00118">
    <property type="entry name" value="LysM"/>
    <property type="match status" value="1"/>
</dbReference>